<feature type="transmembrane region" description="Helical" evidence="6">
    <location>
        <begin position="115"/>
        <end position="137"/>
    </location>
</feature>
<reference evidence="8 9" key="1">
    <citation type="journal article" date="2016" name="Nat. Commun.">
        <title>Thousands of microbial genomes shed light on interconnected biogeochemical processes in an aquifer system.</title>
        <authorList>
            <person name="Anantharaman K."/>
            <person name="Brown C.T."/>
            <person name="Hug L.A."/>
            <person name="Sharon I."/>
            <person name="Castelle C.J."/>
            <person name="Probst A.J."/>
            <person name="Thomas B.C."/>
            <person name="Singh A."/>
            <person name="Wilkins M.J."/>
            <person name="Karaoz U."/>
            <person name="Brodie E.L."/>
            <person name="Williams K.H."/>
            <person name="Hubbard S.S."/>
            <person name="Banfield J.F."/>
        </authorList>
    </citation>
    <scope>NUCLEOTIDE SEQUENCE [LARGE SCALE GENOMIC DNA]</scope>
</reference>
<sequence length="285" mass="30305">MFLSASLLTAFIAGMFALFAPCCIGFLLPSYLGTIFKERTRVLALTGVFALGIFAVFLPIGLGVGAIGSLFTRFHDAFFYLGSAMLIILGALLMYGKTPMFHLNLPNRAGRNLTVGTVFTLGVFSGIGSACCAPVFAGVVTLSALAGSAAGGAIMAGAYVLGMVAPLLVLAWTIDRTKMLQRFTSLQRSVPWRVGFLRGETLLAHLIAGAIFITAGVLTAWLTVTGRVMSAVTWRDAVQIGWATKLAETVPWLGNVPDIIWLAAFALIVVALALAIRRSNRTQER</sequence>
<dbReference type="PANTHER" id="PTHR31272:SF4">
    <property type="entry name" value="CYTOCHROME C-TYPE BIOGENESIS PROTEIN HI_1454-RELATED"/>
    <property type="match status" value="1"/>
</dbReference>
<comment type="subcellular location">
    <subcellularLocation>
        <location evidence="1">Membrane</location>
        <topology evidence="1">Multi-pass membrane protein</topology>
    </subcellularLocation>
</comment>
<evidence type="ECO:0000256" key="2">
    <source>
        <dbReference type="ARBA" id="ARBA00006143"/>
    </source>
</evidence>
<feature type="transmembrane region" description="Helical" evidence="6">
    <location>
        <begin position="77"/>
        <end position="95"/>
    </location>
</feature>
<keyword evidence="4 6" id="KW-1133">Transmembrane helix</keyword>
<evidence type="ECO:0000256" key="5">
    <source>
        <dbReference type="ARBA" id="ARBA00023136"/>
    </source>
</evidence>
<feature type="transmembrane region" description="Helical" evidence="6">
    <location>
        <begin position="42"/>
        <end position="71"/>
    </location>
</feature>
<evidence type="ECO:0000313" key="9">
    <source>
        <dbReference type="Proteomes" id="UP000177865"/>
    </source>
</evidence>
<name>A0A1G2PZY7_9BACT</name>
<dbReference type="InterPro" id="IPR051790">
    <property type="entry name" value="Cytochrome_c-biogenesis_DsbD"/>
</dbReference>
<feature type="transmembrane region" description="Helical" evidence="6">
    <location>
        <begin position="202"/>
        <end position="224"/>
    </location>
</feature>
<comment type="caution">
    <text evidence="8">The sequence shown here is derived from an EMBL/GenBank/DDBJ whole genome shotgun (WGS) entry which is preliminary data.</text>
</comment>
<dbReference type="GO" id="GO:0017004">
    <property type="term" value="P:cytochrome complex assembly"/>
    <property type="evidence" value="ECO:0007669"/>
    <property type="project" value="InterPro"/>
</dbReference>
<accession>A0A1G2PZY7</accession>
<evidence type="ECO:0000259" key="7">
    <source>
        <dbReference type="Pfam" id="PF02683"/>
    </source>
</evidence>
<feature type="transmembrane region" description="Helical" evidence="6">
    <location>
        <begin position="149"/>
        <end position="172"/>
    </location>
</feature>
<feature type="transmembrane region" description="Helical" evidence="6">
    <location>
        <begin position="259"/>
        <end position="276"/>
    </location>
</feature>
<dbReference type="EMBL" id="MHSZ01000009">
    <property type="protein sequence ID" value="OHA53904.1"/>
    <property type="molecule type" value="Genomic_DNA"/>
</dbReference>
<organism evidence="8 9">
    <name type="scientific">Candidatus Terrybacteria bacterium RIFCSPLOWO2_01_FULL_58_14</name>
    <dbReference type="NCBI Taxonomy" id="1802369"/>
    <lineage>
        <taxon>Bacteria</taxon>
        <taxon>Candidatus Terryibacteriota</taxon>
    </lineage>
</organism>
<feature type="domain" description="Cytochrome C biogenesis protein transmembrane" evidence="7">
    <location>
        <begin position="6"/>
        <end position="175"/>
    </location>
</feature>
<feature type="transmembrane region" description="Helical" evidence="6">
    <location>
        <begin position="6"/>
        <end position="30"/>
    </location>
</feature>
<evidence type="ECO:0000256" key="3">
    <source>
        <dbReference type="ARBA" id="ARBA00022692"/>
    </source>
</evidence>
<dbReference type="Pfam" id="PF02683">
    <property type="entry name" value="DsbD_TM"/>
    <property type="match status" value="1"/>
</dbReference>
<keyword evidence="5 6" id="KW-0472">Membrane</keyword>
<gene>
    <name evidence="8" type="ORF">A2991_04095</name>
</gene>
<evidence type="ECO:0000256" key="1">
    <source>
        <dbReference type="ARBA" id="ARBA00004141"/>
    </source>
</evidence>
<dbReference type="PANTHER" id="PTHR31272">
    <property type="entry name" value="CYTOCHROME C-TYPE BIOGENESIS PROTEIN HI_1454-RELATED"/>
    <property type="match status" value="1"/>
</dbReference>
<dbReference type="Proteomes" id="UP000177865">
    <property type="component" value="Unassembled WGS sequence"/>
</dbReference>
<evidence type="ECO:0000256" key="4">
    <source>
        <dbReference type="ARBA" id="ARBA00022989"/>
    </source>
</evidence>
<comment type="similarity">
    <text evidence="2">Belongs to the DsbD family.</text>
</comment>
<evidence type="ECO:0000313" key="8">
    <source>
        <dbReference type="EMBL" id="OHA53904.1"/>
    </source>
</evidence>
<evidence type="ECO:0000256" key="6">
    <source>
        <dbReference type="SAM" id="Phobius"/>
    </source>
</evidence>
<dbReference type="GO" id="GO:0016020">
    <property type="term" value="C:membrane"/>
    <property type="evidence" value="ECO:0007669"/>
    <property type="project" value="UniProtKB-SubCell"/>
</dbReference>
<keyword evidence="3 6" id="KW-0812">Transmembrane</keyword>
<dbReference type="InterPro" id="IPR003834">
    <property type="entry name" value="Cyt_c_assmbl_TM_dom"/>
</dbReference>
<dbReference type="AlphaFoldDB" id="A0A1G2PZY7"/>
<proteinExistence type="inferred from homology"/>
<protein>
    <recommendedName>
        <fullName evidence="7">Cytochrome C biogenesis protein transmembrane domain-containing protein</fullName>
    </recommendedName>
</protein>